<organism evidence="3 4">
    <name type="scientific">Maribacter vaceletii</name>
    <dbReference type="NCBI Taxonomy" id="1206816"/>
    <lineage>
        <taxon>Bacteria</taxon>
        <taxon>Pseudomonadati</taxon>
        <taxon>Bacteroidota</taxon>
        <taxon>Flavobacteriia</taxon>
        <taxon>Flavobacteriales</taxon>
        <taxon>Flavobacteriaceae</taxon>
        <taxon>Maribacter</taxon>
    </lineage>
</organism>
<dbReference type="Proteomes" id="UP000269412">
    <property type="component" value="Unassembled WGS sequence"/>
</dbReference>
<gene>
    <name evidence="3" type="ORF">CLV91_2654</name>
</gene>
<evidence type="ECO:0000313" key="4">
    <source>
        <dbReference type="Proteomes" id="UP000269412"/>
    </source>
</evidence>
<keyword evidence="4" id="KW-1185">Reference proteome</keyword>
<dbReference type="OrthoDB" id="1495672at2"/>
<dbReference type="RefSeq" id="WP_121068666.1">
    <property type="nucleotide sequence ID" value="NZ_RBIQ01000010.1"/>
</dbReference>
<reference evidence="3 4" key="1">
    <citation type="submission" date="2018-10" db="EMBL/GenBank/DDBJ databases">
        <title>Genomic Encyclopedia of Archaeal and Bacterial Type Strains, Phase II (KMG-II): from individual species to whole genera.</title>
        <authorList>
            <person name="Goeker M."/>
        </authorList>
    </citation>
    <scope>NUCLEOTIDE SEQUENCE [LARGE SCALE GENOMIC DNA]</scope>
    <source>
        <strain evidence="3 4">DSM 25230</strain>
    </source>
</reference>
<evidence type="ECO:0000259" key="2">
    <source>
        <dbReference type="Pfam" id="PF13239"/>
    </source>
</evidence>
<dbReference type="EMBL" id="RBIQ01000010">
    <property type="protein sequence ID" value="RKR07893.1"/>
    <property type="molecule type" value="Genomic_DNA"/>
</dbReference>
<dbReference type="InterPro" id="IPR025698">
    <property type="entry name" value="2TM_dom"/>
</dbReference>
<feature type="transmembrane region" description="Helical" evidence="1">
    <location>
        <begin position="50"/>
        <end position="71"/>
    </location>
</feature>
<keyword evidence="1" id="KW-1133">Transmembrane helix</keyword>
<dbReference type="AlphaFoldDB" id="A0A495DTT2"/>
<sequence>MKNTKINRAKEKVKKLKNWYFFIAISTVGSIVMLWFSFKMQDYGAPEFVSWIYRLIPVVWLILIVLQGLGIRTSLPWPFKSWEERQIRKFIKEEDIPSQKYR</sequence>
<evidence type="ECO:0000313" key="3">
    <source>
        <dbReference type="EMBL" id="RKR07893.1"/>
    </source>
</evidence>
<feature type="domain" description="2TM" evidence="2">
    <location>
        <begin position="8"/>
        <end position="91"/>
    </location>
</feature>
<keyword evidence="1" id="KW-0812">Transmembrane</keyword>
<accession>A0A495DTT2</accession>
<feature type="transmembrane region" description="Helical" evidence="1">
    <location>
        <begin position="20"/>
        <end position="38"/>
    </location>
</feature>
<proteinExistence type="predicted"/>
<protein>
    <submittedName>
        <fullName evidence="3">2TM domain-containing protein</fullName>
    </submittedName>
</protein>
<keyword evidence="1" id="KW-0472">Membrane</keyword>
<evidence type="ECO:0000256" key="1">
    <source>
        <dbReference type="SAM" id="Phobius"/>
    </source>
</evidence>
<dbReference type="Pfam" id="PF13239">
    <property type="entry name" value="2TM"/>
    <property type="match status" value="1"/>
</dbReference>
<comment type="caution">
    <text evidence="3">The sequence shown here is derived from an EMBL/GenBank/DDBJ whole genome shotgun (WGS) entry which is preliminary data.</text>
</comment>
<name>A0A495DTT2_9FLAO</name>